<keyword evidence="2" id="KW-1185">Reference proteome</keyword>
<proteinExistence type="predicted"/>
<dbReference type="Proteomes" id="UP001054252">
    <property type="component" value="Unassembled WGS sequence"/>
</dbReference>
<name>A0AAV5HTT2_9ROSI</name>
<comment type="caution">
    <text evidence="1">The sequence shown here is derived from an EMBL/GenBank/DDBJ whole genome shotgun (WGS) entry which is preliminary data.</text>
</comment>
<evidence type="ECO:0000313" key="2">
    <source>
        <dbReference type="Proteomes" id="UP001054252"/>
    </source>
</evidence>
<dbReference type="EMBL" id="BPVZ01000004">
    <property type="protein sequence ID" value="GKU89952.1"/>
    <property type="molecule type" value="Genomic_DNA"/>
</dbReference>
<dbReference type="AlphaFoldDB" id="A0AAV5HTT2"/>
<sequence length="42" mass="4842">MPSRRPPLQLFELWARVLQNSVSSSLDFIESFSIGFQYHSAV</sequence>
<evidence type="ECO:0000313" key="1">
    <source>
        <dbReference type="EMBL" id="GKU89952.1"/>
    </source>
</evidence>
<protein>
    <submittedName>
        <fullName evidence="1">Uncharacterized protein</fullName>
    </submittedName>
</protein>
<accession>A0AAV5HTT2</accession>
<organism evidence="1 2">
    <name type="scientific">Rubroshorea leprosula</name>
    <dbReference type="NCBI Taxonomy" id="152421"/>
    <lineage>
        <taxon>Eukaryota</taxon>
        <taxon>Viridiplantae</taxon>
        <taxon>Streptophyta</taxon>
        <taxon>Embryophyta</taxon>
        <taxon>Tracheophyta</taxon>
        <taxon>Spermatophyta</taxon>
        <taxon>Magnoliopsida</taxon>
        <taxon>eudicotyledons</taxon>
        <taxon>Gunneridae</taxon>
        <taxon>Pentapetalae</taxon>
        <taxon>rosids</taxon>
        <taxon>malvids</taxon>
        <taxon>Malvales</taxon>
        <taxon>Dipterocarpaceae</taxon>
        <taxon>Rubroshorea</taxon>
    </lineage>
</organism>
<gene>
    <name evidence="1" type="ORF">SLEP1_g4020</name>
</gene>
<reference evidence="1 2" key="1">
    <citation type="journal article" date="2021" name="Commun. Biol.">
        <title>The genome of Shorea leprosula (Dipterocarpaceae) highlights the ecological relevance of drought in aseasonal tropical rainforests.</title>
        <authorList>
            <person name="Ng K.K.S."/>
            <person name="Kobayashi M.J."/>
            <person name="Fawcett J.A."/>
            <person name="Hatakeyama M."/>
            <person name="Paape T."/>
            <person name="Ng C.H."/>
            <person name="Ang C.C."/>
            <person name="Tnah L.H."/>
            <person name="Lee C.T."/>
            <person name="Nishiyama T."/>
            <person name="Sese J."/>
            <person name="O'Brien M.J."/>
            <person name="Copetti D."/>
            <person name="Mohd Noor M.I."/>
            <person name="Ong R.C."/>
            <person name="Putra M."/>
            <person name="Sireger I.Z."/>
            <person name="Indrioko S."/>
            <person name="Kosugi Y."/>
            <person name="Izuno A."/>
            <person name="Isagi Y."/>
            <person name="Lee S.L."/>
            <person name="Shimizu K.K."/>
        </authorList>
    </citation>
    <scope>NUCLEOTIDE SEQUENCE [LARGE SCALE GENOMIC DNA]</scope>
    <source>
        <strain evidence="1">214</strain>
    </source>
</reference>